<accession>A0A8R1EEU4</accession>
<sequence>MAEDVKDKKKIEIHWCKEFEKIWKIHHYRHRLETLRTLSRACSFLMRHRNHATAHKTLSSIFFSEDQQSEDCKQYIDSDEICN</sequence>
<proteinExistence type="predicted"/>
<dbReference type="AlphaFoldDB" id="A0A8R1EEU4"/>
<evidence type="ECO:0000313" key="2">
    <source>
        <dbReference type="Proteomes" id="UP000005237"/>
    </source>
</evidence>
<keyword evidence="2" id="KW-1185">Reference proteome</keyword>
<dbReference type="Proteomes" id="UP000005237">
    <property type="component" value="Unassembled WGS sequence"/>
</dbReference>
<protein>
    <submittedName>
        <fullName evidence="1">Uncharacterized protein</fullName>
    </submittedName>
</protein>
<organism evidence="1 2">
    <name type="scientific">Caenorhabditis japonica</name>
    <dbReference type="NCBI Taxonomy" id="281687"/>
    <lineage>
        <taxon>Eukaryota</taxon>
        <taxon>Metazoa</taxon>
        <taxon>Ecdysozoa</taxon>
        <taxon>Nematoda</taxon>
        <taxon>Chromadorea</taxon>
        <taxon>Rhabditida</taxon>
        <taxon>Rhabditina</taxon>
        <taxon>Rhabditomorpha</taxon>
        <taxon>Rhabditoidea</taxon>
        <taxon>Rhabditidae</taxon>
        <taxon>Peloderinae</taxon>
        <taxon>Caenorhabditis</taxon>
    </lineage>
</organism>
<reference evidence="2" key="1">
    <citation type="submission" date="2010-08" db="EMBL/GenBank/DDBJ databases">
        <authorList>
            <consortium name="Caenorhabditis japonica Sequencing Consortium"/>
            <person name="Wilson R.K."/>
        </authorList>
    </citation>
    <scope>NUCLEOTIDE SEQUENCE [LARGE SCALE GENOMIC DNA]</scope>
    <source>
        <strain evidence="2">DF5081</strain>
    </source>
</reference>
<evidence type="ECO:0000313" key="1">
    <source>
        <dbReference type="EnsemblMetazoa" id="CJA33402.1"/>
    </source>
</evidence>
<dbReference type="EnsemblMetazoa" id="CJA33402.1">
    <property type="protein sequence ID" value="CJA33402.1"/>
    <property type="gene ID" value="WBGene00209249"/>
</dbReference>
<reference evidence="1" key="2">
    <citation type="submission" date="2022-06" db="UniProtKB">
        <authorList>
            <consortium name="EnsemblMetazoa"/>
        </authorList>
    </citation>
    <scope>IDENTIFICATION</scope>
    <source>
        <strain evidence="1">DF5081</strain>
    </source>
</reference>
<name>A0A8R1EEU4_CAEJA</name>